<keyword evidence="3" id="KW-1185">Reference proteome</keyword>
<dbReference type="OrthoDB" id="4160690at2759"/>
<reference evidence="2" key="1">
    <citation type="journal article" date="2020" name="Stud. Mycol.">
        <title>101 Dothideomycetes genomes: a test case for predicting lifestyles and emergence of pathogens.</title>
        <authorList>
            <person name="Haridas S."/>
            <person name="Albert R."/>
            <person name="Binder M."/>
            <person name="Bloem J."/>
            <person name="Labutti K."/>
            <person name="Salamov A."/>
            <person name="Andreopoulos B."/>
            <person name="Baker S."/>
            <person name="Barry K."/>
            <person name="Bills G."/>
            <person name="Bluhm B."/>
            <person name="Cannon C."/>
            <person name="Castanera R."/>
            <person name="Culley D."/>
            <person name="Daum C."/>
            <person name="Ezra D."/>
            <person name="Gonzalez J."/>
            <person name="Henrissat B."/>
            <person name="Kuo A."/>
            <person name="Liang C."/>
            <person name="Lipzen A."/>
            <person name="Lutzoni F."/>
            <person name="Magnuson J."/>
            <person name="Mondo S."/>
            <person name="Nolan M."/>
            <person name="Ohm R."/>
            <person name="Pangilinan J."/>
            <person name="Park H.-J."/>
            <person name="Ramirez L."/>
            <person name="Alfaro M."/>
            <person name="Sun H."/>
            <person name="Tritt A."/>
            <person name="Yoshinaga Y."/>
            <person name="Zwiers L.-H."/>
            <person name="Turgeon B."/>
            <person name="Goodwin S."/>
            <person name="Spatafora J."/>
            <person name="Crous P."/>
            <person name="Grigoriev I."/>
        </authorList>
    </citation>
    <scope>NUCLEOTIDE SEQUENCE</scope>
    <source>
        <strain evidence="2">CBS 116005</strain>
    </source>
</reference>
<proteinExistence type="predicted"/>
<evidence type="ECO:0000313" key="2">
    <source>
        <dbReference type="EMBL" id="KAF2766810.1"/>
    </source>
</evidence>
<name>A0A6G1L287_9PEZI</name>
<dbReference type="EMBL" id="ML995865">
    <property type="protein sequence ID" value="KAF2766810.1"/>
    <property type="molecule type" value="Genomic_DNA"/>
</dbReference>
<dbReference type="Proteomes" id="UP000799436">
    <property type="component" value="Unassembled WGS sequence"/>
</dbReference>
<gene>
    <name evidence="2" type="ORF">EJ03DRAFT_353582</name>
</gene>
<organism evidence="2 3">
    <name type="scientific">Teratosphaeria nubilosa</name>
    <dbReference type="NCBI Taxonomy" id="161662"/>
    <lineage>
        <taxon>Eukaryota</taxon>
        <taxon>Fungi</taxon>
        <taxon>Dikarya</taxon>
        <taxon>Ascomycota</taxon>
        <taxon>Pezizomycotina</taxon>
        <taxon>Dothideomycetes</taxon>
        <taxon>Dothideomycetidae</taxon>
        <taxon>Mycosphaerellales</taxon>
        <taxon>Teratosphaeriaceae</taxon>
        <taxon>Teratosphaeria</taxon>
    </lineage>
</organism>
<protein>
    <submittedName>
        <fullName evidence="2">Uncharacterized protein</fullName>
    </submittedName>
</protein>
<evidence type="ECO:0000256" key="1">
    <source>
        <dbReference type="SAM" id="SignalP"/>
    </source>
</evidence>
<evidence type="ECO:0000313" key="3">
    <source>
        <dbReference type="Proteomes" id="UP000799436"/>
    </source>
</evidence>
<feature type="chain" id="PRO_5026245060" evidence="1">
    <location>
        <begin position="21"/>
        <end position="193"/>
    </location>
</feature>
<accession>A0A6G1L287</accession>
<feature type="signal peptide" evidence="1">
    <location>
        <begin position="1"/>
        <end position="20"/>
    </location>
</feature>
<dbReference type="AlphaFoldDB" id="A0A6G1L287"/>
<keyword evidence="1" id="KW-0732">Signal</keyword>
<sequence length="193" mass="19316">MRPTTSTLLTLTLTLTTTNALLNRQSSPSTTPSMPQGMTPEQYSCHADCGYCILGAQTQPTAYCTNSTWQSLLAGCEACANTADVWQYYGADVQSAAANCSIAVAFAPSSSSSVVVGTSSVNLVSSAVGETVTGSVRVISTTGTTATTGSVVATRTRTVSGTETKSSAAEATRGVGVGGLVAVVVAGVGGLVV</sequence>